<reference evidence="1 2" key="1">
    <citation type="submission" date="2022-03" db="EMBL/GenBank/DDBJ databases">
        <authorList>
            <person name="Nunn A."/>
            <person name="Chopra R."/>
            <person name="Nunn A."/>
            <person name="Contreras Garrido A."/>
        </authorList>
    </citation>
    <scope>NUCLEOTIDE SEQUENCE [LARGE SCALE GENOMIC DNA]</scope>
</reference>
<dbReference type="AlphaFoldDB" id="A0AAU9SPZ9"/>
<protein>
    <submittedName>
        <fullName evidence="1">Uncharacterized protein</fullName>
    </submittedName>
</protein>
<gene>
    <name evidence="1" type="ORF">TAV2_LOCUS20621</name>
</gene>
<proteinExistence type="predicted"/>
<sequence length="98" mass="10851">MREGERRCEAAVSVSVRLLCRYHSPPPAICCSYCLSSKLRPLHLVLLLVLLHHRAGIIDVAQVTSCCLLCRVLSPTVFIHSLPFIKPKIKGEGGIRGF</sequence>
<keyword evidence="2" id="KW-1185">Reference proteome</keyword>
<name>A0AAU9SPZ9_THLAR</name>
<dbReference type="EMBL" id="OU466862">
    <property type="protein sequence ID" value="CAH2070544.1"/>
    <property type="molecule type" value="Genomic_DNA"/>
</dbReference>
<accession>A0AAU9SPZ9</accession>
<evidence type="ECO:0000313" key="1">
    <source>
        <dbReference type="EMBL" id="CAH2070544.1"/>
    </source>
</evidence>
<evidence type="ECO:0000313" key="2">
    <source>
        <dbReference type="Proteomes" id="UP000836841"/>
    </source>
</evidence>
<dbReference type="Proteomes" id="UP000836841">
    <property type="component" value="Chromosome 6"/>
</dbReference>
<organism evidence="1 2">
    <name type="scientific">Thlaspi arvense</name>
    <name type="common">Field penny-cress</name>
    <dbReference type="NCBI Taxonomy" id="13288"/>
    <lineage>
        <taxon>Eukaryota</taxon>
        <taxon>Viridiplantae</taxon>
        <taxon>Streptophyta</taxon>
        <taxon>Embryophyta</taxon>
        <taxon>Tracheophyta</taxon>
        <taxon>Spermatophyta</taxon>
        <taxon>Magnoliopsida</taxon>
        <taxon>eudicotyledons</taxon>
        <taxon>Gunneridae</taxon>
        <taxon>Pentapetalae</taxon>
        <taxon>rosids</taxon>
        <taxon>malvids</taxon>
        <taxon>Brassicales</taxon>
        <taxon>Brassicaceae</taxon>
        <taxon>Thlaspideae</taxon>
        <taxon>Thlaspi</taxon>
    </lineage>
</organism>